<dbReference type="RefSeq" id="WP_095654914.1">
    <property type="nucleotide sequence ID" value="NZ_NPOA01000004.1"/>
</dbReference>
<gene>
    <name evidence="1" type="ORF">CIL05_07530</name>
</gene>
<name>A0A2A2IFI9_9BACI</name>
<protein>
    <submittedName>
        <fullName evidence="1">Uncharacterized protein</fullName>
    </submittedName>
</protein>
<dbReference type="EMBL" id="NPOA01000004">
    <property type="protein sequence ID" value="PAV30312.1"/>
    <property type="molecule type" value="Genomic_DNA"/>
</dbReference>
<sequence length="165" mass="19495">MEEKPQTNKKEAKCGRCSEKIPKGEGIKHSSRYYHEDCYKEWRGQADDRTQLIEFIMTLLDLKKPTGMILMQIKRFQDEFGYTYKGMELSLRYFHEILGNEVQENGGIGIIPYIYEDATRQYVQQMKINEAAQNEDNYKNEERVVYISPKGQPKKNNKLIDIDRL</sequence>
<comment type="caution">
    <text evidence="1">The sequence shown here is derived from an EMBL/GenBank/DDBJ whole genome shotgun (WGS) entry which is preliminary data.</text>
</comment>
<proteinExistence type="predicted"/>
<organism evidence="1 2">
    <name type="scientific">Virgibacillus profundi</name>
    <dbReference type="NCBI Taxonomy" id="2024555"/>
    <lineage>
        <taxon>Bacteria</taxon>
        <taxon>Bacillati</taxon>
        <taxon>Bacillota</taxon>
        <taxon>Bacilli</taxon>
        <taxon>Bacillales</taxon>
        <taxon>Bacillaceae</taxon>
        <taxon>Virgibacillus</taxon>
    </lineage>
</organism>
<keyword evidence="2" id="KW-1185">Reference proteome</keyword>
<dbReference type="OrthoDB" id="2413336at2"/>
<dbReference type="AlphaFoldDB" id="A0A2A2IFI9"/>
<dbReference type="Gene3D" id="2.10.110.10">
    <property type="entry name" value="Cysteine Rich Protein"/>
    <property type="match status" value="1"/>
</dbReference>
<evidence type="ECO:0000313" key="2">
    <source>
        <dbReference type="Proteomes" id="UP000218887"/>
    </source>
</evidence>
<accession>A0A2A2IFI9</accession>
<dbReference type="Proteomes" id="UP000218887">
    <property type="component" value="Unassembled WGS sequence"/>
</dbReference>
<evidence type="ECO:0000313" key="1">
    <source>
        <dbReference type="EMBL" id="PAV30312.1"/>
    </source>
</evidence>
<reference evidence="1 2" key="1">
    <citation type="submission" date="2017-08" db="EMBL/GenBank/DDBJ databases">
        <title>Virgibacillus indicus sp. nov. and Virgibacillus profoundi sp. nov, two moderately halophilic bacteria isolated from marine sediment by using the Microfluidic Streak Plate.</title>
        <authorList>
            <person name="Xu B."/>
            <person name="Hu B."/>
            <person name="Wang J."/>
            <person name="Zhu Y."/>
            <person name="Huang L."/>
            <person name="Du W."/>
            <person name="Huang Y."/>
        </authorList>
    </citation>
    <scope>NUCLEOTIDE SEQUENCE [LARGE SCALE GENOMIC DNA]</scope>
    <source>
        <strain evidence="1 2">IO3-P3-H5</strain>
    </source>
</reference>